<keyword evidence="1" id="KW-0812">Transmembrane</keyword>
<evidence type="ECO:0000313" key="2">
    <source>
        <dbReference type="EMBL" id="GAA3948230.1"/>
    </source>
</evidence>
<organism evidence="2 3">
    <name type="scientific">Microbacterium soli</name>
    <dbReference type="NCBI Taxonomy" id="446075"/>
    <lineage>
        <taxon>Bacteria</taxon>
        <taxon>Bacillati</taxon>
        <taxon>Actinomycetota</taxon>
        <taxon>Actinomycetes</taxon>
        <taxon>Micrococcales</taxon>
        <taxon>Microbacteriaceae</taxon>
        <taxon>Microbacterium</taxon>
    </lineage>
</organism>
<evidence type="ECO:0000256" key="1">
    <source>
        <dbReference type="SAM" id="Phobius"/>
    </source>
</evidence>
<name>A0ABP7NL06_9MICO</name>
<reference evidence="3" key="1">
    <citation type="journal article" date="2019" name="Int. J. Syst. Evol. Microbiol.">
        <title>The Global Catalogue of Microorganisms (GCM) 10K type strain sequencing project: providing services to taxonomists for standard genome sequencing and annotation.</title>
        <authorList>
            <consortium name="The Broad Institute Genomics Platform"/>
            <consortium name="The Broad Institute Genome Sequencing Center for Infectious Disease"/>
            <person name="Wu L."/>
            <person name="Ma J."/>
        </authorList>
    </citation>
    <scope>NUCLEOTIDE SEQUENCE [LARGE SCALE GENOMIC DNA]</scope>
    <source>
        <strain evidence="3">JCM 17024</strain>
    </source>
</reference>
<keyword evidence="1" id="KW-0472">Membrane</keyword>
<keyword evidence="1" id="KW-1133">Transmembrane helix</keyword>
<feature type="transmembrane region" description="Helical" evidence="1">
    <location>
        <begin position="66"/>
        <end position="87"/>
    </location>
</feature>
<gene>
    <name evidence="2" type="ORF">GCM10022383_27500</name>
</gene>
<comment type="caution">
    <text evidence="2">The sequence shown here is derived from an EMBL/GenBank/DDBJ whole genome shotgun (WGS) entry which is preliminary data.</text>
</comment>
<proteinExistence type="predicted"/>
<feature type="transmembrane region" description="Helical" evidence="1">
    <location>
        <begin position="93"/>
        <end position="110"/>
    </location>
</feature>
<dbReference type="EMBL" id="BAABCP010000002">
    <property type="protein sequence ID" value="GAA3948230.1"/>
    <property type="molecule type" value="Genomic_DNA"/>
</dbReference>
<protein>
    <submittedName>
        <fullName evidence="2">Uncharacterized protein</fullName>
    </submittedName>
</protein>
<accession>A0ABP7NL06</accession>
<keyword evidence="3" id="KW-1185">Reference proteome</keyword>
<evidence type="ECO:0000313" key="3">
    <source>
        <dbReference type="Proteomes" id="UP001501591"/>
    </source>
</evidence>
<dbReference type="Proteomes" id="UP001501591">
    <property type="component" value="Unassembled WGS sequence"/>
</dbReference>
<sequence length="116" mass="12502">MLLTEVRALDGDIVRAAVEFEVAGHVAEPTEGAMISRVGEPGQRTGEFRVRAQGTDGDQPLRTGSALVVIQYASLLLTVLCLVVVWVSMRANGVLLLATIFCAVFAWSCSGRRARR</sequence>